<proteinExistence type="predicted"/>
<reference evidence="2 3" key="1">
    <citation type="journal article" date="2012" name="PLoS Pathog.">
        <title>Diverse lifestyles and strategies of plant pathogenesis encoded in the genomes of eighteen Dothideomycetes fungi.</title>
        <authorList>
            <person name="Ohm R.A."/>
            <person name="Feau N."/>
            <person name="Henrissat B."/>
            <person name="Schoch C.L."/>
            <person name="Horwitz B.A."/>
            <person name="Barry K.W."/>
            <person name="Condon B.J."/>
            <person name="Copeland A.C."/>
            <person name="Dhillon B."/>
            <person name="Glaser F."/>
            <person name="Hesse C.N."/>
            <person name="Kosti I."/>
            <person name="LaButti K."/>
            <person name="Lindquist E.A."/>
            <person name="Lucas S."/>
            <person name="Salamov A.A."/>
            <person name="Bradshaw R.E."/>
            <person name="Ciuffetti L."/>
            <person name="Hamelin R.C."/>
            <person name="Kema G.H.J."/>
            <person name="Lawrence C."/>
            <person name="Scott J.A."/>
            <person name="Spatafora J.W."/>
            <person name="Turgeon B.G."/>
            <person name="de Wit P.J.G.M."/>
            <person name="Zhong S."/>
            <person name="Goodwin S.B."/>
            <person name="Grigoriev I.V."/>
        </authorList>
    </citation>
    <scope>NUCLEOTIDE SEQUENCE [LARGE SCALE GENOMIC DNA]</scope>
    <source>
        <strain evidence="2 3">UAMH 10762</strain>
    </source>
</reference>
<dbReference type="PANTHER" id="PTHR39606:SF1">
    <property type="entry name" value="CELL SURFACE PROTEIN"/>
    <property type="match status" value="1"/>
</dbReference>
<gene>
    <name evidence="2" type="ORF">BAUCODRAFT_38462</name>
</gene>
<organism evidence="2 3">
    <name type="scientific">Baudoinia panamericana (strain UAMH 10762)</name>
    <name type="common">Angels' share fungus</name>
    <name type="synonym">Baudoinia compniacensis (strain UAMH 10762)</name>
    <dbReference type="NCBI Taxonomy" id="717646"/>
    <lineage>
        <taxon>Eukaryota</taxon>
        <taxon>Fungi</taxon>
        <taxon>Dikarya</taxon>
        <taxon>Ascomycota</taxon>
        <taxon>Pezizomycotina</taxon>
        <taxon>Dothideomycetes</taxon>
        <taxon>Dothideomycetidae</taxon>
        <taxon>Mycosphaerellales</taxon>
        <taxon>Teratosphaeriaceae</taxon>
        <taxon>Baudoinia</taxon>
    </lineage>
</organism>
<protein>
    <submittedName>
        <fullName evidence="2">Uncharacterized protein</fullName>
    </submittedName>
</protein>
<dbReference type="KEGG" id="bcom:BAUCODRAFT_38462"/>
<feature type="compositionally biased region" description="Basic and acidic residues" evidence="1">
    <location>
        <begin position="435"/>
        <end position="455"/>
    </location>
</feature>
<feature type="compositionally biased region" description="Polar residues" evidence="1">
    <location>
        <begin position="420"/>
        <end position="433"/>
    </location>
</feature>
<evidence type="ECO:0000313" key="2">
    <source>
        <dbReference type="EMBL" id="EMC92408.1"/>
    </source>
</evidence>
<sequence>MAGGEVLSGSGSRRPENDIPKPGYAGTSKPTGDFLGRSISPRDIPADPYGYHKPDEQPVEGYYHHVPGPHATDIANVLDPHVPGEYPTEDGEDRHKVGYPAAGLGAVGLGAAGYEAKNEQFGPSTTTRGVEPSSQGYHDTTTQAVFPASAQTASMQQPQQQYARDAAVAGGVGAAGLGAAGYESKNDRFEPSATAEAVVPSSQGYHDSTTKPAFPAAAETAPVQQHQQHQARDATVAGGVGTAGVGAYETTRDRGDTGPAPNTVGPHSSDVLNVLDPRVRPEPEKMKDHTTAGPYSSDMANKVDPRVQSDPAKAQSNESHFGRDAALAGGAGAAGVGAYEAERSRQDTGPASKTIGPHDSNVANVLDPRVKPEPEKMKDQTTAGPYRSNIANRADPRVEHQPTKTAVKEARKAETHTSHSAETSMATPSSATSGEDPRPAKQELIDAINRNEGHDKHGHNVLHKSEKQQLKHEHDLEKAREREAEIGGDRGEHKKEGLLSKILHRSSGEHRR</sequence>
<dbReference type="eggNOG" id="ENOG502SF71">
    <property type="taxonomic scope" value="Eukaryota"/>
</dbReference>
<dbReference type="RefSeq" id="XP_007680404.1">
    <property type="nucleotide sequence ID" value="XM_007682214.1"/>
</dbReference>
<keyword evidence="3" id="KW-1185">Reference proteome</keyword>
<dbReference type="Proteomes" id="UP000011761">
    <property type="component" value="Unassembled WGS sequence"/>
</dbReference>
<feature type="compositionally biased region" description="Basic and acidic residues" evidence="1">
    <location>
        <begin position="394"/>
        <end position="419"/>
    </location>
</feature>
<accession>M2MLZ2</accession>
<feature type="region of interest" description="Disordered" evidence="1">
    <location>
        <begin position="119"/>
        <end position="139"/>
    </location>
</feature>
<feature type="compositionally biased region" description="Basic and acidic residues" evidence="1">
    <location>
        <begin position="368"/>
        <end position="379"/>
    </location>
</feature>
<feature type="region of interest" description="Disordered" evidence="1">
    <location>
        <begin position="1"/>
        <end position="99"/>
    </location>
</feature>
<evidence type="ECO:0000256" key="1">
    <source>
        <dbReference type="SAM" id="MobiDB-lite"/>
    </source>
</evidence>
<dbReference type="PANTHER" id="PTHR39606">
    <property type="entry name" value="SURFACE PROTEIN, PUTATIVE-RELATED"/>
    <property type="match status" value="1"/>
</dbReference>
<evidence type="ECO:0000313" key="3">
    <source>
        <dbReference type="Proteomes" id="UP000011761"/>
    </source>
</evidence>
<name>M2MLZ2_BAUPA</name>
<feature type="compositionally biased region" description="Basic and acidic residues" evidence="1">
    <location>
        <begin position="463"/>
        <end position="498"/>
    </location>
</feature>
<feature type="compositionally biased region" description="Polar residues" evidence="1">
    <location>
        <begin position="121"/>
        <end position="139"/>
    </location>
</feature>
<feature type="compositionally biased region" description="Basic and acidic residues" evidence="1">
    <location>
        <begin position="277"/>
        <end position="290"/>
    </location>
</feature>
<dbReference type="STRING" id="717646.M2MLZ2"/>
<dbReference type="EMBL" id="KB445562">
    <property type="protein sequence ID" value="EMC92408.1"/>
    <property type="molecule type" value="Genomic_DNA"/>
</dbReference>
<dbReference type="GeneID" id="19113538"/>
<dbReference type="AlphaFoldDB" id="M2MLZ2"/>
<dbReference type="OrthoDB" id="2590867at2759"/>
<dbReference type="HOGENOM" id="CLU_532057_0_0_1"/>
<feature type="region of interest" description="Disordered" evidence="1">
    <location>
        <begin position="250"/>
        <end position="512"/>
    </location>
</feature>